<dbReference type="PANTHER" id="PTHR46116">
    <property type="entry name" value="(E3-INDEPENDENT) E2 UBIQUITIN-CONJUGATING ENZYME"/>
    <property type="match status" value="1"/>
</dbReference>
<reference evidence="5 6" key="1">
    <citation type="submission" date="2019-02" db="EMBL/GenBank/DDBJ databases">
        <title>Genome sequencing of the rare red list fungi Phlebia centrifuga.</title>
        <authorList>
            <person name="Buettner E."/>
            <person name="Kellner H."/>
        </authorList>
    </citation>
    <scope>NUCLEOTIDE SEQUENCE [LARGE SCALE GENOMIC DNA]</scope>
    <source>
        <strain evidence="5 6">DSM 108282</strain>
    </source>
</reference>
<evidence type="ECO:0000313" key="5">
    <source>
        <dbReference type="EMBL" id="THH00005.1"/>
    </source>
</evidence>
<evidence type="ECO:0000259" key="4">
    <source>
        <dbReference type="PROSITE" id="PS50127"/>
    </source>
</evidence>
<protein>
    <recommendedName>
        <fullName evidence="4">UBC core domain-containing protein</fullName>
    </recommendedName>
</protein>
<keyword evidence="6" id="KW-1185">Reference proteome</keyword>
<dbReference type="PANTHER" id="PTHR46116:SF39">
    <property type="entry name" value="BACULOVIRAL IAP REPEAT-CONTAINING PROTEIN 6"/>
    <property type="match status" value="1"/>
</dbReference>
<accession>A0A4S4KN87</accession>
<dbReference type="SMART" id="SM00212">
    <property type="entry name" value="UBCc"/>
    <property type="match status" value="1"/>
</dbReference>
<comment type="caution">
    <text evidence="5">The sequence shown here is derived from an EMBL/GenBank/DDBJ whole genome shotgun (WGS) entry which is preliminary data.</text>
</comment>
<evidence type="ECO:0000256" key="3">
    <source>
        <dbReference type="SAM" id="MobiDB-lite"/>
    </source>
</evidence>
<dbReference type="Proteomes" id="UP000309038">
    <property type="component" value="Unassembled WGS sequence"/>
</dbReference>
<organism evidence="5 6">
    <name type="scientific">Hermanssonia centrifuga</name>
    <dbReference type="NCBI Taxonomy" id="98765"/>
    <lineage>
        <taxon>Eukaryota</taxon>
        <taxon>Fungi</taxon>
        <taxon>Dikarya</taxon>
        <taxon>Basidiomycota</taxon>
        <taxon>Agaricomycotina</taxon>
        <taxon>Agaricomycetes</taxon>
        <taxon>Polyporales</taxon>
        <taxon>Meruliaceae</taxon>
        <taxon>Hermanssonia</taxon>
    </lineage>
</organism>
<dbReference type="InterPro" id="IPR016135">
    <property type="entry name" value="UBQ-conjugating_enzyme/RWD"/>
</dbReference>
<evidence type="ECO:0000313" key="6">
    <source>
        <dbReference type="Proteomes" id="UP000309038"/>
    </source>
</evidence>
<dbReference type="AlphaFoldDB" id="A0A4S4KN87"/>
<name>A0A4S4KN87_9APHY</name>
<sequence>MTSSLAVASSDELIVRALNTITLFLPSPYSESPQVYDMLPHMSIYPLLTLSQLPELLGILLRNDSVTDWTSRSDVYNAMLVLLRRMADCELTLEVLISSLHEKFSGGIEEWMWGDVEIEWSKSDGKLIKNNALYTHFQKLTKQCEAFLSGAAQMLEGSDAQDGDEDMEVVVKGTSLCGEIIVARDDLERAMQVLGRDPPNVTDTSPTAIDTGNNKGKGKNKGKGPDLTIEMERRYASECERLAFDHIPFPQDEGSYTTYNYAASLKDTAAGTRNPKDRLHLIKELAVMSTSLPPGVWVRVDEVRNDALKIMIAGPEGTPYAGGLFEFDCFLPLHGKVCLSLLGTWHGRPEEQWSSKSTLLQVLISIQSMILVELPYFNEPGYGKANPLSKASIEYNKNIMVHTMKWAMIEWFKDEQKDGIWAVRPSLILYSY</sequence>
<keyword evidence="1" id="KW-0808">Transferase</keyword>
<dbReference type="Gene3D" id="3.10.110.10">
    <property type="entry name" value="Ubiquitin Conjugating Enzyme"/>
    <property type="match status" value="2"/>
</dbReference>
<evidence type="ECO:0000256" key="2">
    <source>
        <dbReference type="ARBA" id="ARBA00022786"/>
    </source>
</evidence>
<dbReference type="GO" id="GO:0016740">
    <property type="term" value="F:transferase activity"/>
    <property type="evidence" value="ECO:0007669"/>
    <property type="project" value="UniProtKB-KW"/>
</dbReference>
<dbReference type="InterPro" id="IPR000608">
    <property type="entry name" value="UBC"/>
</dbReference>
<dbReference type="EMBL" id="SGPJ01000062">
    <property type="protein sequence ID" value="THH00005.1"/>
    <property type="molecule type" value="Genomic_DNA"/>
</dbReference>
<feature type="compositionally biased region" description="Polar residues" evidence="3">
    <location>
        <begin position="201"/>
        <end position="211"/>
    </location>
</feature>
<gene>
    <name evidence="5" type="ORF">EW026_g2461</name>
</gene>
<proteinExistence type="predicted"/>
<dbReference type="PROSITE" id="PS50127">
    <property type="entry name" value="UBC_2"/>
    <property type="match status" value="1"/>
</dbReference>
<feature type="domain" description="UBC core" evidence="4">
    <location>
        <begin position="230"/>
        <end position="408"/>
    </location>
</feature>
<keyword evidence="2" id="KW-0833">Ubl conjugation pathway</keyword>
<dbReference type="SUPFAM" id="SSF54495">
    <property type="entry name" value="UBC-like"/>
    <property type="match status" value="1"/>
</dbReference>
<evidence type="ECO:0000256" key="1">
    <source>
        <dbReference type="ARBA" id="ARBA00022679"/>
    </source>
</evidence>
<feature type="region of interest" description="Disordered" evidence="3">
    <location>
        <begin position="195"/>
        <end position="226"/>
    </location>
</feature>